<dbReference type="RefSeq" id="WP_380580882.1">
    <property type="nucleotide sequence ID" value="NZ_JBHSQJ010000021.1"/>
</dbReference>
<dbReference type="EMBL" id="JBHSQJ010000021">
    <property type="protein sequence ID" value="MFC5906953.1"/>
    <property type="molecule type" value="Genomic_DNA"/>
</dbReference>
<dbReference type="Proteomes" id="UP001596174">
    <property type="component" value="Unassembled WGS sequence"/>
</dbReference>
<sequence>MDWLTRLPVVGPIAAWVLRTRAYQVYEHFGEVGSNRMAGSVTFYGFLALFPLAGVAAAAPAAALSQAQVDDLKQRITAQLPAMAELLDLDALVRNAGTVGLVSAVLLLASGLGWVDTLRACVRVSWSLPPEPGNPVLRKLADVGVLIGLGLVVLVSLAASALAGALTDRVVSWIGLDHSTAGRWLLAVAGYVVAVGADMLLFGYLLVGLPRIAIAERDKRAVLEGALLGAVGFEVLKQVLSLYIARVAGRSLYGAFGTPVAVLLWINFMFRWLFFCVAWTATADPAAAEARARARAAEAWHRFESPSTPYPAPRVEPGRPRWPALLAAFLAGVALGRLRARRRAVAARGPEQAEPDSGQ</sequence>
<dbReference type="PANTHER" id="PTHR30213">
    <property type="entry name" value="INNER MEMBRANE PROTEIN YHJD"/>
    <property type="match status" value="1"/>
</dbReference>
<evidence type="ECO:0000313" key="8">
    <source>
        <dbReference type="Proteomes" id="UP001596174"/>
    </source>
</evidence>
<protein>
    <submittedName>
        <fullName evidence="7">YihY/virulence factor BrkB family protein</fullName>
    </submittedName>
</protein>
<evidence type="ECO:0000256" key="2">
    <source>
        <dbReference type="ARBA" id="ARBA00022475"/>
    </source>
</evidence>
<evidence type="ECO:0000256" key="4">
    <source>
        <dbReference type="ARBA" id="ARBA00022989"/>
    </source>
</evidence>
<gene>
    <name evidence="7" type="ORF">ACFP3V_06960</name>
</gene>
<keyword evidence="3 6" id="KW-0812">Transmembrane</keyword>
<evidence type="ECO:0000313" key="7">
    <source>
        <dbReference type="EMBL" id="MFC5906953.1"/>
    </source>
</evidence>
<evidence type="ECO:0000256" key="6">
    <source>
        <dbReference type="SAM" id="Phobius"/>
    </source>
</evidence>
<reference evidence="8" key="1">
    <citation type="journal article" date="2019" name="Int. J. Syst. Evol. Microbiol.">
        <title>The Global Catalogue of Microorganisms (GCM) 10K type strain sequencing project: providing services to taxonomists for standard genome sequencing and annotation.</title>
        <authorList>
            <consortium name="The Broad Institute Genomics Platform"/>
            <consortium name="The Broad Institute Genome Sequencing Center for Infectious Disease"/>
            <person name="Wu L."/>
            <person name="Ma J."/>
        </authorList>
    </citation>
    <scope>NUCLEOTIDE SEQUENCE [LARGE SCALE GENOMIC DNA]</scope>
    <source>
        <strain evidence="8">JCM 4816</strain>
    </source>
</reference>
<feature type="transmembrane region" description="Helical" evidence="6">
    <location>
        <begin position="46"/>
        <end position="65"/>
    </location>
</feature>
<keyword evidence="4 6" id="KW-1133">Transmembrane helix</keyword>
<feature type="transmembrane region" description="Helical" evidence="6">
    <location>
        <begin position="184"/>
        <end position="206"/>
    </location>
</feature>
<feature type="transmembrane region" description="Helical" evidence="6">
    <location>
        <begin position="143"/>
        <end position="163"/>
    </location>
</feature>
<dbReference type="Pfam" id="PF03631">
    <property type="entry name" value="Virul_fac_BrkB"/>
    <property type="match status" value="1"/>
</dbReference>
<evidence type="ECO:0000256" key="3">
    <source>
        <dbReference type="ARBA" id="ARBA00022692"/>
    </source>
</evidence>
<accession>A0ABW1FYH9</accession>
<evidence type="ECO:0000256" key="5">
    <source>
        <dbReference type="ARBA" id="ARBA00023136"/>
    </source>
</evidence>
<keyword evidence="2" id="KW-1003">Cell membrane</keyword>
<proteinExistence type="predicted"/>
<comment type="caution">
    <text evidence="7">The sequence shown here is derived from an EMBL/GenBank/DDBJ whole genome shotgun (WGS) entry which is preliminary data.</text>
</comment>
<keyword evidence="8" id="KW-1185">Reference proteome</keyword>
<name>A0ABW1FYH9_9ACTN</name>
<evidence type="ECO:0000256" key="1">
    <source>
        <dbReference type="ARBA" id="ARBA00004651"/>
    </source>
</evidence>
<dbReference type="PANTHER" id="PTHR30213:SF1">
    <property type="entry name" value="INNER MEMBRANE PROTEIN YHJD"/>
    <property type="match status" value="1"/>
</dbReference>
<feature type="transmembrane region" description="Helical" evidence="6">
    <location>
        <begin position="92"/>
        <end position="115"/>
    </location>
</feature>
<keyword evidence="5 6" id="KW-0472">Membrane</keyword>
<comment type="subcellular location">
    <subcellularLocation>
        <location evidence="1">Cell membrane</location>
        <topology evidence="1">Multi-pass membrane protein</topology>
    </subcellularLocation>
</comment>
<feature type="transmembrane region" description="Helical" evidence="6">
    <location>
        <begin position="322"/>
        <end position="338"/>
    </location>
</feature>
<dbReference type="InterPro" id="IPR017039">
    <property type="entry name" value="Virul_fac_BrkB"/>
</dbReference>
<feature type="transmembrane region" description="Helical" evidence="6">
    <location>
        <begin position="252"/>
        <end position="274"/>
    </location>
</feature>
<organism evidence="7 8">
    <name type="scientific">Streptacidiphilus monticola</name>
    <dbReference type="NCBI Taxonomy" id="2161674"/>
    <lineage>
        <taxon>Bacteria</taxon>
        <taxon>Bacillati</taxon>
        <taxon>Actinomycetota</taxon>
        <taxon>Actinomycetes</taxon>
        <taxon>Kitasatosporales</taxon>
        <taxon>Streptomycetaceae</taxon>
        <taxon>Streptacidiphilus</taxon>
    </lineage>
</organism>